<evidence type="ECO:0000259" key="1">
    <source>
        <dbReference type="Pfam" id="PF13280"/>
    </source>
</evidence>
<evidence type="ECO:0000259" key="2">
    <source>
        <dbReference type="Pfam" id="PF25583"/>
    </source>
</evidence>
<name>A0A3N0WXW0_9FLAO</name>
<reference evidence="4" key="2">
    <citation type="submission" date="2018-11" db="EMBL/GenBank/DDBJ databases">
        <title>Proposal to divide the Flavobacteriaceae and reorganize its genera based on Amino Acid Identity values calculated from whole genome sequences.</title>
        <authorList>
            <person name="Nicholson A.C."/>
            <person name="Gulvik C.A."/>
            <person name="Whitney A.M."/>
            <person name="Humrighouse B.W."/>
            <person name="Bell M."/>
            <person name="Holmens B."/>
            <person name="Steigerwalt A."/>
            <person name="Villarma A."/>
            <person name="Sheth M."/>
            <person name="Batra D."/>
            <person name="Pryor J."/>
            <person name="Bernardet J.-F."/>
            <person name="Hugo C."/>
            <person name="Kampfer P."/>
            <person name="Newman J."/>
            <person name="Mcquiston J.R."/>
        </authorList>
    </citation>
    <scope>NUCLEOTIDE SEQUENCE [LARGE SCALE GENOMIC DNA]</scope>
    <source>
        <strain evidence="4">H3056</strain>
    </source>
</reference>
<dbReference type="PROSITE" id="PS52050">
    <property type="entry name" value="WYL"/>
    <property type="match status" value="1"/>
</dbReference>
<gene>
    <name evidence="3" type="ORF">EGI11_03445</name>
</gene>
<dbReference type="PANTHER" id="PTHR34580:SF9">
    <property type="entry name" value="SLL5097 PROTEIN"/>
    <property type="match status" value="1"/>
</dbReference>
<dbReference type="InterPro" id="IPR057727">
    <property type="entry name" value="WCX_dom"/>
</dbReference>
<accession>A0A3N0WXW0</accession>
<reference evidence="4" key="1">
    <citation type="submission" date="2018-11" db="EMBL/GenBank/DDBJ databases">
        <title>Proposal to divide the Flavobacteriaceae and reorganize its genera based on Amino Acid Identity values calculated from whole genome sequences.</title>
        <authorList>
            <person name="Nicholson A.C."/>
            <person name="Gulvik C.A."/>
            <person name="Whitney A.M."/>
            <person name="Humrighouse B.W."/>
            <person name="Bell M."/>
            <person name="Holmes B."/>
            <person name="Steigerwalt A."/>
            <person name="Villarma A."/>
            <person name="Sheth M."/>
            <person name="Batra D."/>
            <person name="Pryor J."/>
            <person name="Bernardet J.-F."/>
            <person name="Hugo C."/>
            <person name="Kampfer P."/>
            <person name="Newman J."/>
            <person name="Mcquiston J.R."/>
        </authorList>
    </citation>
    <scope>NUCLEOTIDE SEQUENCE [LARGE SCALE GENOMIC DNA]</scope>
    <source>
        <strain evidence="4">H3056</strain>
    </source>
</reference>
<protein>
    <submittedName>
        <fullName evidence="3">WYL domain-containing protein</fullName>
    </submittedName>
</protein>
<feature type="domain" description="WYL" evidence="1">
    <location>
        <begin position="155"/>
        <end position="221"/>
    </location>
</feature>
<evidence type="ECO:0000313" key="3">
    <source>
        <dbReference type="EMBL" id="ROI09823.1"/>
    </source>
</evidence>
<dbReference type="Proteomes" id="UP000270224">
    <property type="component" value="Unassembled WGS sequence"/>
</dbReference>
<dbReference type="InterPro" id="IPR026881">
    <property type="entry name" value="WYL_dom"/>
</dbReference>
<dbReference type="Pfam" id="PF25583">
    <property type="entry name" value="WCX"/>
    <property type="match status" value="1"/>
</dbReference>
<feature type="domain" description="WCX" evidence="2">
    <location>
        <begin position="254"/>
        <end position="325"/>
    </location>
</feature>
<dbReference type="InterPro" id="IPR051534">
    <property type="entry name" value="CBASS_pafABC_assoc_protein"/>
</dbReference>
<evidence type="ECO:0000313" key="4">
    <source>
        <dbReference type="Proteomes" id="UP000270224"/>
    </source>
</evidence>
<comment type="caution">
    <text evidence="3">The sequence shown here is derived from an EMBL/GenBank/DDBJ whole genome shotgun (WGS) entry which is preliminary data.</text>
</comment>
<dbReference type="PANTHER" id="PTHR34580">
    <property type="match status" value="1"/>
</dbReference>
<dbReference type="AlphaFoldDB" id="A0A3N0WXW0"/>
<dbReference type="RefSeq" id="WP_123265075.1">
    <property type="nucleotide sequence ID" value="NZ_RJUG01000002.1"/>
</dbReference>
<proteinExistence type="predicted"/>
<sequence length="336" mass="39425">MAQNKNAQIRYKALDRCFSNQYKKFYIDDLIEYCTNILSDHYAQETSVSRRQIFDDMDFMKSEAGYDAPIESLKDGRKVFYRYSDPEFTILKKPLNPAEMDSLQEALETLSRMNNIPGFEWVNSLQTKLQSGLNQEKQNQQIISFEDNEFLKGLEFLNPLYQFIVNKQCLAITYKGFSAEKENIFTVSPYYLKQYNNRWFLFAHNHQVEKIQNLALDRIIKLDSCNDVYEECSINFTEYFKDIIGVSNDFTKDVVEVKIKLSDNILPYINSKPVHGSQHVKENILTLTVRLNFELESTILFHGENMTVLEPPEMVERIKKRLVEMNNNYLCTSTAQ</sequence>
<dbReference type="EMBL" id="RJUG01000002">
    <property type="protein sequence ID" value="ROI09823.1"/>
    <property type="molecule type" value="Genomic_DNA"/>
</dbReference>
<organism evidence="3 4">
    <name type="scientific">Kaistella daneshvariae</name>
    <dbReference type="NCBI Taxonomy" id="2487074"/>
    <lineage>
        <taxon>Bacteria</taxon>
        <taxon>Pseudomonadati</taxon>
        <taxon>Bacteroidota</taxon>
        <taxon>Flavobacteriia</taxon>
        <taxon>Flavobacteriales</taxon>
        <taxon>Weeksellaceae</taxon>
        <taxon>Chryseobacterium group</taxon>
        <taxon>Kaistella</taxon>
    </lineage>
</organism>
<dbReference type="OrthoDB" id="43316at2"/>
<dbReference type="Pfam" id="PF13280">
    <property type="entry name" value="WYL"/>
    <property type="match status" value="1"/>
</dbReference>